<organism evidence="1 2">
    <name type="scientific">Shewanella decolorationis</name>
    <dbReference type="NCBI Taxonomy" id="256839"/>
    <lineage>
        <taxon>Bacteria</taxon>
        <taxon>Pseudomonadati</taxon>
        <taxon>Pseudomonadota</taxon>
        <taxon>Gammaproteobacteria</taxon>
        <taxon>Alteromonadales</taxon>
        <taxon>Shewanellaceae</taxon>
        <taxon>Shewanella</taxon>
    </lineage>
</organism>
<dbReference type="Pfam" id="PF11042">
    <property type="entry name" value="DUF2750"/>
    <property type="match status" value="1"/>
</dbReference>
<name>A0A5B8QU73_9GAMM</name>
<dbReference type="EMBL" id="CP031775">
    <property type="protein sequence ID" value="QDZ89542.1"/>
    <property type="molecule type" value="Genomic_DNA"/>
</dbReference>
<dbReference type="KEGG" id="sdeo:D0436_03175"/>
<dbReference type="AlphaFoldDB" id="A0A5B8QU73"/>
<dbReference type="InterPro" id="IPR021284">
    <property type="entry name" value="DUF2750"/>
</dbReference>
<dbReference type="RefSeq" id="WP_023268904.1">
    <property type="nucleotide sequence ID" value="NZ_BSOL01000017.1"/>
</dbReference>
<evidence type="ECO:0000313" key="2">
    <source>
        <dbReference type="Proteomes" id="UP000321124"/>
    </source>
</evidence>
<gene>
    <name evidence="1" type="ORF">D0436_03175</name>
</gene>
<reference evidence="1 2" key="1">
    <citation type="journal article" date="2019" name="Ecotoxicol. Environ. Saf.">
        <title>Microbial characterization of heavy metal resistant bacterial strains isolated from an electroplating wastewater treatment plant.</title>
        <authorList>
            <person name="Cai X."/>
            <person name="Zheng X."/>
            <person name="Zhang D."/>
            <person name="Iqbal W."/>
            <person name="Liu C."/>
            <person name="Yang B."/>
            <person name="Zhao X."/>
            <person name="Lu X."/>
            <person name="Mao Y."/>
        </authorList>
    </citation>
    <scope>NUCLEOTIDE SEQUENCE [LARGE SCALE GENOMIC DNA]</scope>
    <source>
        <strain evidence="1 2">Ni1-3</strain>
    </source>
</reference>
<proteinExistence type="predicted"/>
<accession>A0A5B8QU73</accession>
<protein>
    <submittedName>
        <fullName evidence="1">DUF2750 domain-containing protein</fullName>
    </submittedName>
</protein>
<dbReference type="Proteomes" id="UP000321124">
    <property type="component" value="Chromosome"/>
</dbReference>
<sequence length="117" mass="13258">MSQSAAQATAFFREVSEKGVVWTIKDENGFPAPLGENGIRAMPFWSSKNRVLEIIKNVPAYKDFQPVEIKLTVFKERWLAGLTKDKFNVGVNWSGKCATGYDLNPADVSKNIEYYEY</sequence>
<evidence type="ECO:0000313" key="1">
    <source>
        <dbReference type="EMBL" id="QDZ89542.1"/>
    </source>
</evidence>